<feature type="compositionally biased region" description="Basic and acidic residues" evidence="1">
    <location>
        <begin position="14"/>
        <end position="36"/>
    </location>
</feature>
<reference evidence="2" key="1">
    <citation type="submission" date="2023-03" db="EMBL/GenBank/DDBJ databases">
        <title>Massive genome expansion in bonnet fungi (Mycena s.s.) driven by repeated elements and novel gene families across ecological guilds.</title>
        <authorList>
            <consortium name="Lawrence Berkeley National Laboratory"/>
            <person name="Harder C.B."/>
            <person name="Miyauchi S."/>
            <person name="Viragh M."/>
            <person name="Kuo A."/>
            <person name="Thoen E."/>
            <person name="Andreopoulos B."/>
            <person name="Lu D."/>
            <person name="Skrede I."/>
            <person name="Drula E."/>
            <person name="Henrissat B."/>
            <person name="Morin E."/>
            <person name="Kohler A."/>
            <person name="Barry K."/>
            <person name="LaButti K."/>
            <person name="Morin E."/>
            <person name="Salamov A."/>
            <person name="Lipzen A."/>
            <person name="Mereny Z."/>
            <person name="Hegedus B."/>
            <person name="Baldrian P."/>
            <person name="Stursova M."/>
            <person name="Weitz H."/>
            <person name="Taylor A."/>
            <person name="Grigoriev I.V."/>
            <person name="Nagy L.G."/>
            <person name="Martin F."/>
            <person name="Kauserud H."/>
        </authorList>
    </citation>
    <scope>NUCLEOTIDE SEQUENCE</scope>
    <source>
        <strain evidence="2">CBHHK002</strain>
    </source>
</reference>
<feature type="compositionally biased region" description="Acidic residues" evidence="1">
    <location>
        <begin position="428"/>
        <end position="448"/>
    </location>
</feature>
<evidence type="ECO:0000256" key="1">
    <source>
        <dbReference type="SAM" id="MobiDB-lite"/>
    </source>
</evidence>
<dbReference type="EMBL" id="JARIHO010000083">
    <property type="protein sequence ID" value="KAJ7309156.1"/>
    <property type="molecule type" value="Genomic_DNA"/>
</dbReference>
<feature type="region of interest" description="Disordered" evidence="1">
    <location>
        <begin position="402"/>
        <end position="483"/>
    </location>
</feature>
<comment type="caution">
    <text evidence="2">The sequence shown here is derived from an EMBL/GenBank/DDBJ whole genome shotgun (WGS) entry which is preliminary data.</text>
</comment>
<dbReference type="AlphaFoldDB" id="A0AAD7EB53"/>
<dbReference type="Proteomes" id="UP001218218">
    <property type="component" value="Unassembled WGS sequence"/>
</dbReference>
<evidence type="ECO:0000313" key="3">
    <source>
        <dbReference type="Proteomes" id="UP001218218"/>
    </source>
</evidence>
<accession>A0AAD7EB53</accession>
<evidence type="ECO:0000313" key="2">
    <source>
        <dbReference type="EMBL" id="KAJ7309156.1"/>
    </source>
</evidence>
<organism evidence="2 3">
    <name type="scientific">Mycena albidolilacea</name>
    <dbReference type="NCBI Taxonomy" id="1033008"/>
    <lineage>
        <taxon>Eukaryota</taxon>
        <taxon>Fungi</taxon>
        <taxon>Dikarya</taxon>
        <taxon>Basidiomycota</taxon>
        <taxon>Agaricomycotina</taxon>
        <taxon>Agaricomycetes</taxon>
        <taxon>Agaricomycetidae</taxon>
        <taxon>Agaricales</taxon>
        <taxon>Marasmiineae</taxon>
        <taxon>Mycenaceae</taxon>
        <taxon>Mycena</taxon>
    </lineage>
</organism>
<feature type="compositionally biased region" description="Polar residues" evidence="1">
    <location>
        <begin position="473"/>
        <end position="482"/>
    </location>
</feature>
<feature type="region of interest" description="Disordered" evidence="1">
    <location>
        <begin position="1"/>
        <end position="66"/>
    </location>
</feature>
<name>A0AAD7EB53_9AGAR</name>
<proteinExistence type="predicted"/>
<feature type="compositionally biased region" description="Basic residues" evidence="1">
    <location>
        <begin position="407"/>
        <end position="424"/>
    </location>
</feature>
<gene>
    <name evidence="2" type="ORF">DFH08DRAFT_944279</name>
</gene>
<feature type="compositionally biased region" description="Basic residues" evidence="1">
    <location>
        <begin position="457"/>
        <end position="466"/>
    </location>
</feature>
<sequence length="503" mass="56266">MIKKVILAPMEQQNHTDTDLELGEPDKEQSNNKGPEDLQTNGEDVDDDAAARKSDSSDDNQPEKMRCVVDFTVDDSDWEDLPTGTTTHRSCHPHLPVNAVRKRRRMVAGPNARASAATRKKQRGNRLDVLAQDLNVWEAEREERVQELAEKHGMKAVEVRRRMLVLSAYGARRKPSNYNAKISHIMARLNAGRGVGECYTMPEVKRMVAKDPSMLEGFSRAEKKEMIADVLAKRDAKSRGGHQVDDGPLDDREQITNLAECVGMVGFAMFSWGHIHDKTVPVVIQSWGALDFFLEVLKKDPADVSHLLELWAVSRERETILNVTKCAMNYENYIEKLVRGKGVGLVNWLEGVDFKCMLLQSAIGPLEKLRDSLKCGTTWWKVLMATEKDKLVKQYEDMVERGEVKVKGKKSRTAKPRKARKVRKGSSVEDDDDEGEEEGDDGGSDADCEDKACPRKTGMKRKRAATKGKPASSYGQDNQLTHGVSPRAQCIISGEGSHVTIQI</sequence>
<feature type="compositionally biased region" description="Basic and acidic residues" evidence="1">
    <location>
        <begin position="49"/>
        <end position="66"/>
    </location>
</feature>
<protein>
    <submittedName>
        <fullName evidence="2">Uncharacterized protein</fullName>
    </submittedName>
</protein>
<keyword evidence="3" id="KW-1185">Reference proteome</keyword>